<organism evidence="5 6">
    <name type="scientific">Actinophytocola oryzae</name>
    <dbReference type="NCBI Taxonomy" id="502181"/>
    <lineage>
        <taxon>Bacteria</taxon>
        <taxon>Bacillati</taxon>
        <taxon>Actinomycetota</taxon>
        <taxon>Actinomycetes</taxon>
        <taxon>Pseudonocardiales</taxon>
        <taxon>Pseudonocardiaceae</taxon>
    </lineage>
</organism>
<sequence length="201" mass="21851">MDVRELAVPGAFEFTPRSFPDERGVFVSPYQEAAFVKAVGHPLRLAQTNHSRSRRGSVRGLHFADVPPGQAKYVYCPVGAMLDVVVDIRVGSPTFGAWDAVRLDPVDFRAVYVPEGVGHAFVALEDETVISYLCSTPYNPPAEHGITPVDPALGLPWPEDIEVLLSEKDTAAPTLAEAEASGLLPSYAECQARYRELRSLG</sequence>
<accession>A0A4R7VRZ1</accession>
<evidence type="ECO:0000313" key="5">
    <source>
        <dbReference type="EMBL" id="TDV52452.1"/>
    </source>
</evidence>
<dbReference type="CDD" id="cd00438">
    <property type="entry name" value="cupin_RmlC"/>
    <property type="match status" value="1"/>
</dbReference>
<dbReference type="Proteomes" id="UP000294927">
    <property type="component" value="Unassembled WGS sequence"/>
</dbReference>
<evidence type="ECO:0000256" key="4">
    <source>
        <dbReference type="RuleBase" id="RU364069"/>
    </source>
</evidence>
<keyword evidence="6" id="KW-1185">Reference proteome</keyword>
<dbReference type="GO" id="GO:0005829">
    <property type="term" value="C:cytosol"/>
    <property type="evidence" value="ECO:0007669"/>
    <property type="project" value="TreeGrafter"/>
</dbReference>
<dbReference type="Pfam" id="PF00908">
    <property type="entry name" value="dTDP_sugar_isom"/>
    <property type="match status" value="1"/>
</dbReference>
<dbReference type="PANTHER" id="PTHR21047:SF2">
    <property type="entry name" value="THYMIDINE DIPHOSPHO-4-KETO-RHAMNOSE 3,5-EPIMERASE"/>
    <property type="match status" value="1"/>
</dbReference>
<feature type="site" description="Participates in a stacking interaction with the thymidine ring of dTDP-4-oxo-6-deoxyglucose" evidence="3">
    <location>
        <position position="138"/>
    </location>
</feature>
<evidence type="ECO:0000256" key="2">
    <source>
        <dbReference type="PIRSR" id="PIRSR600888-1"/>
    </source>
</evidence>
<dbReference type="GO" id="GO:0019305">
    <property type="term" value="P:dTDP-rhamnose biosynthetic process"/>
    <property type="evidence" value="ECO:0007669"/>
    <property type="project" value="UniProtKB-UniRule"/>
</dbReference>
<dbReference type="PANTHER" id="PTHR21047">
    <property type="entry name" value="DTDP-6-DEOXY-D-GLUCOSE-3,5 EPIMERASE"/>
    <property type="match status" value="1"/>
</dbReference>
<proteinExistence type="inferred from homology"/>
<dbReference type="Gene3D" id="2.60.120.10">
    <property type="entry name" value="Jelly Rolls"/>
    <property type="match status" value="1"/>
</dbReference>
<dbReference type="SUPFAM" id="SSF51182">
    <property type="entry name" value="RmlC-like cupins"/>
    <property type="match status" value="1"/>
</dbReference>
<evidence type="ECO:0000256" key="3">
    <source>
        <dbReference type="PIRSR" id="PIRSR600888-3"/>
    </source>
</evidence>
<evidence type="ECO:0000313" key="6">
    <source>
        <dbReference type="Proteomes" id="UP000294927"/>
    </source>
</evidence>
<dbReference type="RefSeq" id="WP_133903805.1">
    <property type="nucleotide sequence ID" value="NZ_SOCP01000005.1"/>
</dbReference>
<comment type="pathway">
    <text evidence="4">Carbohydrate biosynthesis; dTDP-L-rhamnose biosynthesis.</text>
</comment>
<dbReference type="OrthoDB" id="9800680at2"/>
<dbReference type="AlphaFoldDB" id="A0A4R7VRZ1"/>
<comment type="caution">
    <text evidence="5">The sequence shown here is derived from an EMBL/GenBank/DDBJ whole genome shotgun (WGS) entry which is preliminary data.</text>
</comment>
<comment type="similarity">
    <text evidence="1 4">Belongs to the dTDP-4-dehydrorhamnose 3,5-epimerase family.</text>
</comment>
<comment type="function">
    <text evidence="4">Catalyzes the epimerization of the C3' and C5'positions of dTDP-6-deoxy-D-xylo-4-hexulose, forming dTDP-6-deoxy-L-lyxo-4-hexulose.</text>
</comment>
<name>A0A4R7VRZ1_9PSEU</name>
<feature type="active site" description="Proton donor" evidence="2">
    <location>
        <position position="132"/>
    </location>
</feature>
<dbReference type="GO" id="GO:0000271">
    <property type="term" value="P:polysaccharide biosynthetic process"/>
    <property type="evidence" value="ECO:0007669"/>
    <property type="project" value="TreeGrafter"/>
</dbReference>
<dbReference type="InterPro" id="IPR011051">
    <property type="entry name" value="RmlC_Cupin_sf"/>
</dbReference>
<protein>
    <recommendedName>
        <fullName evidence="4">dTDP-4-dehydrorhamnose 3,5-epimerase</fullName>
        <ecNumber evidence="4">5.1.3.13</ecNumber>
    </recommendedName>
    <alternativeName>
        <fullName evidence="4">Thymidine diphospho-4-keto-rhamnose 3,5-epimerase</fullName>
    </alternativeName>
</protein>
<dbReference type="GO" id="GO:0008830">
    <property type="term" value="F:dTDP-4-dehydrorhamnose 3,5-epimerase activity"/>
    <property type="evidence" value="ECO:0007669"/>
    <property type="project" value="UniProtKB-UniRule"/>
</dbReference>
<comment type="subunit">
    <text evidence="4">Homodimer.</text>
</comment>
<feature type="active site" description="Proton acceptor" evidence="2">
    <location>
        <position position="62"/>
    </location>
</feature>
<dbReference type="UniPathway" id="UPA00124"/>
<keyword evidence="4" id="KW-0413">Isomerase</keyword>
<dbReference type="InterPro" id="IPR014710">
    <property type="entry name" value="RmlC-like_jellyroll"/>
</dbReference>
<reference evidence="5 6" key="1">
    <citation type="submission" date="2019-03" db="EMBL/GenBank/DDBJ databases">
        <title>Genomic Encyclopedia of Archaeal and Bacterial Type Strains, Phase II (KMG-II): from individual species to whole genera.</title>
        <authorList>
            <person name="Goeker M."/>
        </authorList>
    </citation>
    <scope>NUCLEOTIDE SEQUENCE [LARGE SCALE GENOMIC DNA]</scope>
    <source>
        <strain evidence="5 6">DSM 45499</strain>
    </source>
</reference>
<gene>
    <name evidence="5" type="ORF">CLV71_105584</name>
</gene>
<evidence type="ECO:0000256" key="1">
    <source>
        <dbReference type="ARBA" id="ARBA00010154"/>
    </source>
</evidence>
<dbReference type="NCBIfam" id="TIGR01221">
    <property type="entry name" value="rmlC"/>
    <property type="match status" value="1"/>
</dbReference>
<comment type="catalytic activity">
    <reaction evidence="4">
        <text>dTDP-4-dehydro-6-deoxy-alpha-D-glucose = dTDP-4-dehydro-beta-L-rhamnose</text>
        <dbReference type="Rhea" id="RHEA:16969"/>
        <dbReference type="ChEBI" id="CHEBI:57649"/>
        <dbReference type="ChEBI" id="CHEBI:62830"/>
        <dbReference type="EC" id="5.1.3.13"/>
    </reaction>
</comment>
<dbReference type="EMBL" id="SOCP01000005">
    <property type="protein sequence ID" value="TDV52452.1"/>
    <property type="molecule type" value="Genomic_DNA"/>
</dbReference>
<dbReference type="InterPro" id="IPR000888">
    <property type="entry name" value="RmlC-like"/>
</dbReference>
<dbReference type="EC" id="5.1.3.13" evidence="4"/>